<sequence length="279" mass="30365">MASPEDGADERTQGAGPVLITEDDDGRRSLRFGEGGARQSVVWPGEPLRLELPYTRMAMVALAFMPRPENILAVGLGGGAIPMFLRTVLPDTHIDVVEVDAGVVEAAKQYCGFQEDALLRAHVADGRAFIEAEGPPYDVIILDAYGADHIPLHLATREFLGAARSRLTRGGVVVGNVWESAANPLYDAMVRTYQVSFQGLSLFEVPSSTNRILVGLEGPLRLTREALVAQARRVEQERGLPFRLSSLVAQRYRPLTRRLGRGRVLTDAGLGDESLYDDG</sequence>
<keyword evidence="2 4" id="KW-0808">Transferase</keyword>
<dbReference type="Pfam" id="PF01564">
    <property type="entry name" value="Spermine_synth"/>
    <property type="match status" value="1"/>
</dbReference>
<dbReference type="OrthoDB" id="5504944at2"/>
<dbReference type="Proteomes" id="UP000273405">
    <property type="component" value="Unassembled WGS sequence"/>
</dbReference>
<evidence type="ECO:0000256" key="4">
    <source>
        <dbReference type="PROSITE-ProRule" id="PRU00354"/>
    </source>
</evidence>
<dbReference type="InterPro" id="IPR029063">
    <property type="entry name" value="SAM-dependent_MTases_sf"/>
</dbReference>
<reference evidence="8" key="1">
    <citation type="submission" date="2018-09" db="EMBL/GenBank/DDBJ databases">
        <authorList>
            <person name="Livingstone P.G."/>
            <person name="Whitworth D.E."/>
        </authorList>
    </citation>
    <scope>NUCLEOTIDE SEQUENCE [LARGE SCALE GENOMIC DNA]</scope>
    <source>
        <strain evidence="8">CA040B</strain>
    </source>
</reference>
<dbReference type="PROSITE" id="PS51006">
    <property type="entry name" value="PABS_2"/>
    <property type="match status" value="1"/>
</dbReference>
<dbReference type="EMBL" id="RAWG01000188">
    <property type="protein sequence ID" value="RKH38666.1"/>
    <property type="molecule type" value="Genomic_DNA"/>
</dbReference>
<dbReference type="GO" id="GO:0010487">
    <property type="term" value="F:thermospermine synthase activity"/>
    <property type="evidence" value="ECO:0007669"/>
    <property type="project" value="TreeGrafter"/>
</dbReference>
<accession>A0A3A8N335</accession>
<feature type="active site" description="Proton acceptor" evidence="4">
    <location>
        <position position="143"/>
    </location>
</feature>
<proteinExistence type="inferred from homology"/>
<keyword evidence="3 4" id="KW-0620">Polyamine biosynthesis</keyword>
<dbReference type="AlphaFoldDB" id="A0A3A8N335"/>
<dbReference type="NCBIfam" id="NF037959">
    <property type="entry name" value="MFS_SpdSyn"/>
    <property type="match status" value="1"/>
</dbReference>
<evidence type="ECO:0000256" key="5">
    <source>
        <dbReference type="SAM" id="MobiDB-lite"/>
    </source>
</evidence>
<evidence type="ECO:0000256" key="3">
    <source>
        <dbReference type="ARBA" id="ARBA00023115"/>
    </source>
</evidence>
<evidence type="ECO:0000256" key="1">
    <source>
        <dbReference type="ARBA" id="ARBA00007867"/>
    </source>
</evidence>
<dbReference type="PANTHER" id="PTHR43317:SF1">
    <property type="entry name" value="THERMOSPERMINE SYNTHASE ACAULIS5"/>
    <property type="match status" value="1"/>
</dbReference>
<evidence type="ECO:0000259" key="6">
    <source>
        <dbReference type="PROSITE" id="PS51006"/>
    </source>
</evidence>
<comment type="caution">
    <text evidence="7">The sequence shown here is derived from an EMBL/GenBank/DDBJ whole genome shotgun (WGS) entry which is preliminary data.</text>
</comment>
<organism evidence="7 8">
    <name type="scientific">Corallococcus sicarius</name>
    <dbReference type="NCBI Taxonomy" id="2316726"/>
    <lineage>
        <taxon>Bacteria</taxon>
        <taxon>Pseudomonadati</taxon>
        <taxon>Myxococcota</taxon>
        <taxon>Myxococcia</taxon>
        <taxon>Myxococcales</taxon>
        <taxon>Cystobacterineae</taxon>
        <taxon>Myxococcaceae</taxon>
        <taxon>Corallococcus</taxon>
    </lineage>
</organism>
<dbReference type="PANTHER" id="PTHR43317">
    <property type="entry name" value="THERMOSPERMINE SYNTHASE ACAULIS5"/>
    <property type="match status" value="1"/>
</dbReference>
<name>A0A3A8N335_9BACT</name>
<evidence type="ECO:0000313" key="8">
    <source>
        <dbReference type="Proteomes" id="UP000273405"/>
    </source>
</evidence>
<dbReference type="CDD" id="cd02440">
    <property type="entry name" value="AdoMet_MTases"/>
    <property type="match status" value="1"/>
</dbReference>
<keyword evidence="8" id="KW-1185">Reference proteome</keyword>
<dbReference type="InterPro" id="IPR030374">
    <property type="entry name" value="PABS"/>
</dbReference>
<evidence type="ECO:0000313" key="7">
    <source>
        <dbReference type="EMBL" id="RKH38666.1"/>
    </source>
</evidence>
<evidence type="ECO:0000256" key="2">
    <source>
        <dbReference type="ARBA" id="ARBA00022679"/>
    </source>
</evidence>
<dbReference type="SUPFAM" id="SSF53335">
    <property type="entry name" value="S-adenosyl-L-methionine-dependent methyltransferases"/>
    <property type="match status" value="1"/>
</dbReference>
<comment type="similarity">
    <text evidence="1">Belongs to the spermidine/spermine synthase family.</text>
</comment>
<feature type="region of interest" description="Disordered" evidence="5">
    <location>
        <begin position="1"/>
        <end position="23"/>
    </location>
</feature>
<gene>
    <name evidence="7" type="ORF">D7X12_25780</name>
</gene>
<feature type="domain" description="PABS" evidence="6">
    <location>
        <begin position="1"/>
        <end position="224"/>
    </location>
</feature>
<dbReference type="GO" id="GO:0006596">
    <property type="term" value="P:polyamine biosynthetic process"/>
    <property type="evidence" value="ECO:0007669"/>
    <property type="project" value="UniProtKB-UniRule"/>
</dbReference>
<protein>
    <recommendedName>
        <fullName evidence="6">PABS domain-containing protein</fullName>
    </recommendedName>
</protein>
<dbReference type="Gene3D" id="3.40.50.150">
    <property type="entry name" value="Vaccinia Virus protein VP39"/>
    <property type="match status" value="1"/>
</dbReference>